<dbReference type="AlphaFoldDB" id="A0A8B6HBZ4"/>
<dbReference type="OrthoDB" id="6171447at2759"/>
<keyword evidence="2" id="KW-1185">Reference proteome</keyword>
<reference evidence="1" key="1">
    <citation type="submission" date="2018-11" db="EMBL/GenBank/DDBJ databases">
        <authorList>
            <person name="Alioto T."/>
            <person name="Alioto T."/>
        </authorList>
    </citation>
    <scope>NUCLEOTIDE SEQUENCE</scope>
</reference>
<gene>
    <name evidence="1" type="ORF">MGAL_10B024998</name>
</gene>
<evidence type="ECO:0000313" key="1">
    <source>
        <dbReference type="EMBL" id="VDI76917.1"/>
    </source>
</evidence>
<dbReference type="Proteomes" id="UP000596742">
    <property type="component" value="Unassembled WGS sequence"/>
</dbReference>
<accession>A0A8B6HBZ4</accession>
<name>A0A8B6HBZ4_MYTGA</name>
<feature type="non-terminal residue" evidence="1">
    <location>
        <position position="1"/>
    </location>
</feature>
<protein>
    <submittedName>
        <fullName evidence="1">Uncharacterized protein</fullName>
    </submittedName>
</protein>
<proteinExistence type="predicted"/>
<sequence>DVTNARLGCYKGLTGMLDEDIKKEGVIDTIEQLLQRYDRSRSVANISPGIVIRRNIKTSISLFSGFSEGEAKDLAEDFSNIVEKSDVFTRLSKNFLIKKRS</sequence>
<comment type="caution">
    <text evidence="1">The sequence shown here is derived from an EMBL/GenBank/DDBJ whole genome shotgun (WGS) entry which is preliminary data.</text>
</comment>
<dbReference type="EMBL" id="UYJE01009796">
    <property type="protein sequence ID" value="VDI76917.1"/>
    <property type="molecule type" value="Genomic_DNA"/>
</dbReference>
<evidence type="ECO:0000313" key="2">
    <source>
        <dbReference type="Proteomes" id="UP000596742"/>
    </source>
</evidence>
<organism evidence="1 2">
    <name type="scientific">Mytilus galloprovincialis</name>
    <name type="common">Mediterranean mussel</name>
    <dbReference type="NCBI Taxonomy" id="29158"/>
    <lineage>
        <taxon>Eukaryota</taxon>
        <taxon>Metazoa</taxon>
        <taxon>Spiralia</taxon>
        <taxon>Lophotrochozoa</taxon>
        <taxon>Mollusca</taxon>
        <taxon>Bivalvia</taxon>
        <taxon>Autobranchia</taxon>
        <taxon>Pteriomorphia</taxon>
        <taxon>Mytilida</taxon>
        <taxon>Mytiloidea</taxon>
        <taxon>Mytilidae</taxon>
        <taxon>Mytilinae</taxon>
        <taxon>Mytilus</taxon>
    </lineage>
</organism>